<protein>
    <submittedName>
        <fullName evidence="1">Uncharacterized protein</fullName>
    </submittedName>
</protein>
<evidence type="ECO:0000313" key="1">
    <source>
        <dbReference type="EMBL" id="KJF40227.1"/>
    </source>
</evidence>
<dbReference type="Proteomes" id="UP000032483">
    <property type="component" value="Unassembled WGS sequence"/>
</dbReference>
<dbReference type="EMBL" id="JXXK01000008">
    <property type="protein sequence ID" value="KJF40227.1"/>
    <property type="molecule type" value="Genomic_DNA"/>
</dbReference>
<evidence type="ECO:0000313" key="2">
    <source>
        <dbReference type="Proteomes" id="UP000032483"/>
    </source>
</evidence>
<proteinExistence type="predicted"/>
<gene>
    <name evidence="1" type="ORF">TQ39_07455</name>
</gene>
<organism evidence="1 2">
    <name type="scientific">Ruthenibacterium lactatiformans</name>
    <dbReference type="NCBI Taxonomy" id="1550024"/>
    <lineage>
        <taxon>Bacteria</taxon>
        <taxon>Bacillati</taxon>
        <taxon>Bacillota</taxon>
        <taxon>Clostridia</taxon>
        <taxon>Eubacteriales</taxon>
        <taxon>Oscillospiraceae</taxon>
        <taxon>Ruthenibacterium</taxon>
    </lineage>
</organism>
<sequence>MASKVNKKFGLDITGTIDLDSLDKEHDVLFEVEGLSEPVSLAELADEFNGKEVKLSIAFTDQLG</sequence>
<dbReference type="AlphaFoldDB" id="A0A0D8J003"/>
<accession>A0A0D8J003</accession>
<name>A0A0D8J003_9FIRM</name>
<keyword evidence="2" id="KW-1185">Reference proteome</keyword>
<comment type="caution">
    <text evidence="1">The sequence shown here is derived from an EMBL/GenBank/DDBJ whole genome shotgun (WGS) entry which is preliminary data.</text>
</comment>
<reference evidence="1" key="1">
    <citation type="submission" date="2015-02" db="EMBL/GenBank/DDBJ databases">
        <title>A novel member of the family Ruminococcaceae isolated from human feces.</title>
        <authorList>
            <person name="Shkoporov A.N."/>
            <person name="Chaplin A.V."/>
            <person name="Motuzova O.V."/>
            <person name="Kafarskaia L.I."/>
            <person name="Khokhlova E.V."/>
            <person name="Efimov B.A."/>
        </authorList>
    </citation>
    <scope>NUCLEOTIDE SEQUENCE [LARGE SCALE GENOMIC DNA]</scope>
    <source>
        <strain evidence="1">585-1</strain>
    </source>
</reference>
<dbReference type="GeneID" id="42856447"/>
<dbReference type="RefSeq" id="WP_009323298.1">
    <property type="nucleotide sequence ID" value="NZ_JBBNKJ010000007.1"/>
</dbReference>